<dbReference type="Pfam" id="PF05193">
    <property type="entry name" value="Peptidase_M16_C"/>
    <property type="match status" value="1"/>
</dbReference>
<organism evidence="2 3">
    <name type="scientific">Pedobacter steynii</name>
    <dbReference type="NCBI Taxonomy" id="430522"/>
    <lineage>
        <taxon>Bacteria</taxon>
        <taxon>Pseudomonadati</taxon>
        <taxon>Bacteroidota</taxon>
        <taxon>Sphingobacteriia</taxon>
        <taxon>Sphingobacteriales</taxon>
        <taxon>Sphingobacteriaceae</taxon>
        <taxon>Pedobacter</taxon>
    </lineage>
</organism>
<feature type="domain" description="Peptidase M16 C-terminal" evidence="1">
    <location>
        <begin position="198"/>
        <end position="376"/>
    </location>
</feature>
<proteinExistence type="predicted"/>
<dbReference type="InterPro" id="IPR007863">
    <property type="entry name" value="Peptidase_M16_C"/>
</dbReference>
<sequence length="471" mass="50679">MKKIFTFAIAVLFVQAVSAQKPDRSQRPKPGPAPVIAFADPVVYKLPNGITVLVVENHKLPKVSASYSIDAGPIAQGAKAGVISLLSGMLNEGTVTKTKARYDEAVGQMGAEVGVFAGGGRASALTRYFSDAFLLMADALRNPSFPQASFDKLKSQSLTNLKSNERSATAISGRVVNALSFGLNHPYGAFETAQSLNSITLDDVKAAYKKYVTPSRGYLTFVGDIKPEVAKVLAIKAFGNWKGAVLTFPVLAKVSNPVKTEVDVVDVPNAVQSEITVTNLIDLPMGSPDYHAVLLANQILGGGADAKLFRNLREKHGFTYGAYATTGAGRGQSTFSATASVRNEKVDSAVVEFLKEIKVMRTEKVSAEVLQNAKNLYNGSFALGLENPGRGAGFASSILINNLPKDFYRTYLQKLNEVTADDVLRVSKKYFGHDHARVVIVGKTGQFLPGLKKMGFDVREFDSYAVPLKRK</sequence>
<evidence type="ECO:0000313" key="3">
    <source>
        <dbReference type="Proteomes" id="UP000183200"/>
    </source>
</evidence>
<evidence type="ECO:0000259" key="1">
    <source>
        <dbReference type="Pfam" id="PF05193"/>
    </source>
</evidence>
<dbReference type="PANTHER" id="PTHR11851">
    <property type="entry name" value="METALLOPROTEASE"/>
    <property type="match status" value="1"/>
</dbReference>
<reference evidence="3" key="1">
    <citation type="submission" date="2016-10" db="EMBL/GenBank/DDBJ databases">
        <authorList>
            <person name="Varghese N."/>
            <person name="Submissions S."/>
        </authorList>
    </citation>
    <scope>NUCLEOTIDE SEQUENCE [LARGE SCALE GENOMIC DNA]</scope>
    <source>
        <strain evidence="3">DSM 19110</strain>
    </source>
</reference>
<dbReference type="RefSeq" id="WP_074605478.1">
    <property type="nucleotide sequence ID" value="NZ_FNGY01000002.1"/>
</dbReference>
<name>A0A1G9PEM9_9SPHI</name>
<evidence type="ECO:0000313" key="2">
    <source>
        <dbReference type="EMBL" id="SDL97164.1"/>
    </source>
</evidence>
<dbReference type="PANTHER" id="PTHR11851:SF224">
    <property type="entry name" value="PROCESSING PROTEASE"/>
    <property type="match status" value="1"/>
</dbReference>
<protein>
    <submittedName>
        <fullName evidence="2">Predicted Zn-dependent peptidase</fullName>
    </submittedName>
</protein>
<dbReference type="Proteomes" id="UP000183200">
    <property type="component" value="Unassembled WGS sequence"/>
</dbReference>
<dbReference type="GO" id="GO:0046872">
    <property type="term" value="F:metal ion binding"/>
    <property type="evidence" value="ECO:0007669"/>
    <property type="project" value="InterPro"/>
</dbReference>
<dbReference type="SUPFAM" id="SSF63411">
    <property type="entry name" value="LuxS/MPP-like metallohydrolase"/>
    <property type="match status" value="2"/>
</dbReference>
<dbReference type="InterPro" id="IPR050361">
    <property type="entry name" value="MPP/UQCRC_Complex"/>
</dbReference>
<keyword evidence="3" id="KW-1185">Reference proteome</keyword>
<dbReference type="EMBL" id="FNGY01000002">
    <property type="protein sequence ID" value="SDL97164.1"/>
    <property type="molecule type" value="Genomic_DNA"/>
</dbReference>
<dbReference type="Gene3D" id="3.30.830.10">
    <property type="entry name" value="Metalloenzyme, LuxS/M16 peptidase-like"/>
    <property type="match status" value="2"/>
</dbReference>
<gene>
    <name evidence="2" type="ORF">SAMN05421820_102630</name>
</gene>
<dbReference type="AlphaFoldDB" id="A0A1G9PEM9"/>
<accession>A0A1G9PEM9</accession>
<dbReference type="InterPro" id="IPR011249">
    <property type="entry name" value="Metalloenz_LuxS/M16"/>
</dbReference>
<dbReference type="OrthoDB" id="9811314at2"/>